<organism evidence="1 2">
    <name type="scientific">Rhizobium phage Pasto</name>
    <dbReference type="NCBI Taxonomy" id="2767575"/>
    <lineage>
        <taxon>Viruses</taxon>
        <taxon>Duplodnaviria</taxon>
        <taxon>Heunggongvirae</taxon>
        <taxon>Uroviricota</taxon>
        <taxon>Caudoviricetes</taxon>
        <taxon>Autographivirales</taxon>
        <taxon>Autographivirales incertae sedis</taxon>
        <taxon>Pastovirus</taxon>
        <taxon>Pastovirus pasto</taxon>
    </lineage>
</organism>
<name>A0A7S6U1Q0_9CAUD</name>
<sequence length="174" mass="18334">MCDIITIATVGLGIAQGVMGYQAADAQYEAQMKMQQQTAINASRAAENQYSNIGIRAQQESAAAAQQQQQTNIEAAQAAASVEVAAGEGGVTGLSVDHVLRDLYAQQGRSDSAMDANQRMNRGYLEGEMKAAEAGGQSQINSVPIPEKPSFTPFLLNAFGTGLNAYSNSLTRKS</sequence>
<dbReference type="Proteomes" id="UP000593603">
    <property type="component" value="Segment"/>
</dbReference>
<keyword evidence="2" id="KW-1185">Reference proteome</keyword>
<proteinExistence type="predicted"/>
<accession>A0A7S6U1Q0</accession>
<gene>
    <name evidence="1" type="ORF">CPT_Pasto_049</name>
</gene>
<evidence type="ECO:0000313" key="1">
    <source>
        <dbReference type="EMBL" id="QOV06123.1"/>
    </source>
</evidence>
<dbReference type="InterPro" id="IPR038996">
    <property type="entry name" value="Gp14"/>
</dbReference>
<evidence type="ECO:0000313" key="2">
    <source>
        <dbReference type="Proteomes" id="UP000593603"/>
    </source>
</evidence>
<dbReference type="Pfam" id="PF24072">
    <property type="entry name" value="T7_gp14"/>
    <property type="match status" value="1"/>
</dbReference>
<dbReference type="EMBL" id="MT708545">
    <property type="protein sequence ID" value="QOV06123.1"/>
    <property type="molecule type" value="Genomic_DNA"/>
</dbReference>
<reference evidence="1 2" key="1">
    <citation type="submission" date="2020-07" db="EMBL/GenBank/DDBJ databases">
        <title>Complete genome sequence of Rhizobium japonicum phage Pasto.</title>
        <authorList>
            <person name="Manuel N.S."/>
            <person name="Ravindran A."/>
            <person name="Newkirk H."/>
            <person name="Gonzalez C."/>
            <person name="Young R."/>
            <person name="Liu M."/>
        </authorList>
    </citation>
    <scope>NUCLEOTIDE SEQUENCE [LARGE SCALE GENOMIC DNA]</scope>
</reference>
<protein>
    <submittedName>
        <fullName evidence="1">Internal capsid protein</fullName>
    </submittedName>
</protein>